<keyword evidence="5 14" id="KW-0378">Hydrolase</keyword>
<evidence type="ECO:0000256" key="9">
    <source>
        <dbReference type="ARBA" id="ARBA00031637"/>
    </source>
</evidence>
<feature type="region of interest" description="Disordered" evidence="12">
    <location>
        <begin position="510"/>
        <end position="537"/>
    </location>
</feature>
<accession>A0A6J4LGE2</accession>
<evidence type="ECO:0000256" key="1">
    <source>
        <dbReference type="ARBA" id="ARBA00001576"/>
    </source>
</evidence>
<reference evidence="14" key="1">
    <citation type="submission" date="2020-02" db="EMBL/GenBank/DDBJ databases">
        <authorList>
            <person name="Meier V. D."/>
        </authorList>
    </citation>
    <scope>NUCLEOTIDE SEQUENCE</scope>
    <source>
        <strain evidence="14">AVDCRST_MAG90</strain>
    </source>
</reference>
<evidence type="ECO:0000313" key="14">
    <source>
        <dbReference type="EMBL" id="CAA9331849.1"/>
    </source>
</evidence>
<keyword evidence="6" id="KW-0119">Carbohydrate metabolism</keyword>
<sequence>ETRFETDEGAVTLVDFMPPRGRNSDLIRLVVGERGRVAMHTELVIRFGFGAAVPWVTRLPDGTMRAISGPDMVVLQTPVPLHGEGLKTVAGFTVSAGETIPFVLAYGSSHLPLPDTVDPVLALSETEVFWRDWAGRCNVEGPWASAVKRSLITLKALTFAPTGGIVAAPTTSLPEQLGGSRNWDYRFCWLRDATLTLLALMNAGYYDEAKAWRDWLLRAVAGAPEQMQIMYGIAGERRLMEWEVDWLPGYEGSKPIRVGNAAHGQLQLDVFGEVMDALHQARRGGLVSSEAGWALQKALVRHLESVWRQPDEGIWEVRGSRRHFTYSKVMAWVALDRAVRSAEEFGLQGPVEHWRSLRATIHEDVCARGFDADLGSFVQAYGTTQLDASLLLLPVVGFLPASDLRIRGTVEAVEKHLLVDGFVLRYDSAATDDGLPPGEGAFLACSFWLVDAYVLLGRLDDAQHLFERLLAVRNDIGLLAEEYDVAAQRQVGNFPQAFSHVALVNTARNLSRATTKPAEQRSDTRGDQPANSTRAGL</sequence>
<dbReference type="InterPro" id="IPR011613">
    <property type="entry name" value="GH15-like"/>
</dbReference>
<evidence type="ECO:0000256" key="8">
    <source>
        <dbReference type="ARBA" id="ARBA00030473"/>
    </source>
</evidence>
<protein>
    <recommendedName>
        <fullName evidence="4">Trehalase</fullName>
        <ecNumber evidence="3">3.2.1.28</ecNumber>
    </recommendedName>
    <alternativeName>
        <fullName evidence="8">Alpha,alpha-trehalase</fullName>
    </alternativeName>
    <alternativeName>
        <fullName evidence="9">Alpha,alpha-trehalose glucohydrolase</fullName>
    </alternativeName>
</protein>
<dbReference type="GO" id="GO:0004555">
    <property type="term" value="F:alpha,alpha-trehalase activity"/>
    <property type="evidence" value="ECO:0007669"/>
    <property type="project" value="UniProtKB-EC"/>
</dbReference>
<dbReference type="PANTHER" id="PTHR31616:SF0">
    <property type="entry name" value="GLUCAN 1,4-ALPHA-GLUCOSIDASE"/>
    <property type="match status" value="1"/>
</dbReference>
<dbReference type="AlphaFoldDB" id="A0A6J4LGE2"/>
<comment type="catalytic activity">
    <reaction evidence="1">
        <text>alpha,alpha-trehalose + H2O = alpha-D-glucose + beta-D-glucose</text>
        <dbReference type="Rhea" id="RHEA:32675"/>
        <dbReference type="ChEBI" id="CHEBI:15377"/>
        <dbReference type="ChEBI" id="CHEBI:15903"/>
        <dbReference type="ChEBI" id="CHEBI:16551"/>
        <dbReference type="ChEBI" id="CHEBI:17925"/>
        <dbReference type="EC" id="3.2.1.28"/>
    </reaction>
</comment>
<dbReference type="PANTHER" id="PTHR31616">
    <property type="entry name" value="TREHALASE"/>
    <property type="match status" value="1"/>
</dbReference>
<evidence type="ECO:0000256" key="7">
    <source>
        <dbReference type="ARBA" id="ARBA00023295"/>
    </source>
</evidence>
<evidence type="ECO:0000256" key="10">
    <source>
        <dbReference type="ARBA" id="ARBA00053030"/>
    </source>
</evidence>
<evidence type="ECO:0000256" key="11">
    <source>
        <dbReference type="ARBA" id="ARBA00060615"/>
    </source>
</evidence>
<comment type="similarity">
    <text evidence="2">Belongs to the glycosyl hydrolase 15 family.</text>
</comment>
<dbReference type="InterPro" id="IPR012341">
    <property type="entry name" value="6hp_glycosidase-like_sf"/>
</dbReference>
<dbReference type="EMBL" id="CADCUC010000295">
    <property type="protein sequence ID" value="CAA9331849.1"/>
    <property type="molecule type" value="Genomic_DNA"/>
</dbReference>
<dbReference type="InterPro" id="IPR008928">
    <property type="entry name" value="6-hairpin_glycosidase_sf"/>
</dbReference>
<evidence type="ECO:0000256" key="4">
    <source>
        <dbReference type="ARBA" id="ARBA00019905"/>
    </source>
</evidence>
<evidence type="ECO:0000259" key="13">
    <source>
        <dbReference type="Pfam" id="PF00723"/>
    </source>
</evidence>
<comment type="cofactor">
    <cofactor evidence="10">
        <name>phosphate</name>
        <dbReference type="ChEBI" id="CHEBI:43474"/>
    </cofactor>
</comment>
<gene>
    <name evidence="14" type="ORF">AVDCRST_MAG90-1515</name>
</gene>
<name>A0A6J4LGE2_9HYPH</name>
<evidence type="ECO:0000256" key="6">
    <source>
        <dbReference type="ARBA" id="ARBA00023277"/>
    </source>
</evidence>
<dbReference type="GO" id="GO:0005993">
    <property type="term" value="P:trehalose catabolic process"/>
    <property type="evidence" value="ECO:0007669"/>
    <property type="project" value="UniProtKB-ARBA"/>
</dbReference>
<dbReference type="Gene3D" id="1.50.10.10">
    <property type="match status" value="1"/>
</dbReference>
<evidence type="ECO:0000256" key="3">
    <source>
        <dbReference type="ARBA" id="ARBA00012757"/>
    </source>
</evidence>
<keyword evidence="7 14" id="KW-0326">Glycosidase</keyword>
<dbReference type="SUPFAM" id="SSF48208">
    <property type="entry name" value="Six-hairpin glycosidases"/>
    <property type="match status" value="1"/>
</dbReference>
<organism evidence="14">
    <name type="scientific">uncultured Microvirga sp</name>
    <dbReference type="NCBI Taxonomy" id="412392"/>
    <lineage>
        <taxon>Bacteria</taxon>
        <taxon>Pseudomonadati</taxon>
        <taxon>Pseudomonadota</taxon>
        <taxon>Alphaproteobacteria</taxon>
        <taxon>Hyphomicrobiales</taxon>
        <taxon>Methylobacteriaceae</taxon>
        <taxon>Microvirga</taxon>
        <taxon>environmental samples</taxon>
    </lineage>
</organism>
<feature type="domain" description="GH15-like" evidence="13">
    <location>
        <begin position="144"/>
        <end position="507"/>
    </location>
</feature>
<evidence type="ECO:0000256" key="5">
    <source>
        <dbReference type="ARBA" id="ARBA00022801"/>
    </source>
</evidence>
<dbReference type="EC" id="3.2.1.28" evidence="3"/>
<dbReference type="Pfam" id="PF00723">
    <property type="entry name" value="Glyco_hydro_15"/>
    <property type="match status" value="1"/>
</dbReference>
<proteinExistence type="inferred from homology"/>
<feature type="non-terminal residue" evidence="14">
    <location>
        <position position="1"/>
    </location>
</feature>
<evidence type="ECO:0000256" key="2">
    <source>
        <dbReference type="ARBA" id="ARBA00006188"/>
    </source>
</evidence>
<evidence type="ECO:0000256" key="12">
    <source>
        <dbReference type="SAM" id="MobiDB-lite"/>
    </source>
</evidence>
<dbReference type="FunFam" id="1.50.10.10:FF:000005">
    <property type="entry name" value="Glycosyl hydrolase, glucoamylase"/>
    <property type="match status" value="1"/>
</dbReference>
<comment type="pathway">
    <text evidence="11">Glycan degradation; trehalose degradation; D-glucose from alpha,alpha-trehalose: step 1/1.</text>
</comment>